<accession>A0AAE1B3I9</accession>
<dbReference type="AlphaFoldDB" id="A0AAE1B3I9"/>
<gene>
    <name evidence="1" type="ORF">RRG08_050237</name>
</gene>
<proteinExistence type="predicted"/>
<keyword evidence="2" id="KW-1185">Reference proteome</keyword>
<name>A0AAE1B3I9_9GAST</name>
<evidence type="ECO:0000313" key="2">
    <source>
        <dbReference type="Proteomes" id="UP001283361"/>
    </source>
</evidence>
<reference evidence="1" key="1">
    <citation type="journal article" date="2023" name="G3 (Bethesda)">
        <title>A reference genome for the long-term kleptoplast-retaining sea slug Elysia crispata morphotype clarki.</title>
        <authorList>
            <person name="Eastman K.E."/>
            <person name="Pendleton A.L."/>
            <person name="Shaikh M.A."/>
            <person name="Suttiyut T."/>
            <person name="Ogas R."/>
            <person name="Tomko P."/>
            <person name="Gavelis G."/>
            <person name="Widhalm J.R."/>
            <person name="Wisecaver J.H."/>
        </authorList>
    </citation>
    <scope>NUCLEOTIDE SEQUENCE</scope>
    <source>
        <strain evidence="1">ECLA1</strain>
    </source>
</reference>
<sequence>MSEKPAPGYVTRQKQIVKKEITTSDLPPLKNRDGDWPPPSRFYYPKFPLYDDGCSARCQCVRPSAQLGDNARHTGQMCCAKDPRELPYGLPRISYDVRRRSDWLGNWSEQMARYSGSFALWNQDFGDLYYYTNNACEASKKRNNN</sequence>
<dbReference type="Proteomes" id="UP001283361">
    <property type="component" value="Unassembled WGS sequence"/>
</dbReference>
<organism evidence="1 2">
    <name type="scientific">Elysia crispata</name>
    <name type="common">lettuce slug</name>
    <dbReference type="NCBI Taxonomy" id="231223"/>
    <lineage>
        <taxon>Eukaryota</taxon>
        <taxon>Metazoa</taxon>
        <taxon>Spiralia</taxon>
        <taxon>Lophotrochozoa</taxon>
        <taxon>Mollusca</taxon>
        <taxon>Gastropoda</taxon>
        <taxon>Heterobranchia</taxon>
        <taxon>Euthyneura</taxon>
        <taxon>Panpulmonata</taxon>
        <taxon>Sacoglossa</taxon>
        <taxon>Placobranchoidea</taxon>
        <taxon>Plakobranchidae</taxon>
        <taxon>Elysia</taxon>
    </lineage>
</organism>
<evidence type="ECO:0000313" key="1">
    <source>
        <dbReference type="EMBL" id="KAK3798858.1"/>
    </source>
</evidence>
<comment type="caution">
    <text evidence="1">The sequence shown here is derived from an EMBL/GenBank/DDBJ whole genome shotgun (WGS) entry which is preliminary data.</text>
</comment>
<dbReference type="EMBL" id="JAWDGP010000619">
    <property type="protein sequence ID" value="KAK3798858.1"/>
    <property type="molecule type" value="Genomic_DNA"/>
</dbReference>
<protein>
    <submittedName>
        <fullName evidence="1">Uncharacterized protein</fullName>
    </submittedName>
</protein>